<name>A0A918GLR0_9PSEU</name>
<reference evidence="1" key="2">
    <citation type="submission" date="2020-09" db="EMBL/GenBank/DDBJ databases">
        <authorList>
            <person name="Sun Q."/>
            <person name="Ohkuma M."/>
        </authorList>
    </citation>
    <scope>NUCLEOTIDE SEQUENCE</scope>
    <source>
        <strain evidence="1">JCM 3276</strain>
    </source>
</reference>
<gene>
    <name evidence="1" type="ORF">GCM10010171_47660</name>
</gene>
<dbReference type="RefSeq" id="WP_189212787.1">
    <property type="nucleotide sequence ID" value="NZ_BMRB01000004.1"/>
</dbReference>
<dbReference type="AlphaFoldDB" id="A0A918GLR0"/>
<accession>A0A918GLR0</accession>
<reference evidence="1" key="1">
    <citation type="journal article" date="2014" name="Int. J. Syst. Evol. Microbiol.">
        <title>Complete genome sequence of Corynebacterium casei LMG S-19264T (=DSM 44701T), isolated from a smear-ripened cheese.</title>
        <authorList>
            <consortium name="US DOE Joint Genome Institute (JGI-PGF)"/>
            <person name="Walter F."/>
            <person name="Albersmeier A."/>
            <person name="Kalinowski J."/>
            <person name="Ruckert C."/>
        </authorList>
    </citation>
    <scope>NUCLEOTIDE SEQUENCE</scope>
    <source>
        <strain evidence="1">JCM 3276</strain>
    </source>
</reference>
<evidence type="ECO:0000313" key="1">
    <source>
        <dbReference type="EMBL" id="GGS46922.1"/>
    </source>
</evidence>
<dbReference type="EMBL" id="BMRB01000004">
    <property type="protein sequence ID" value="GGS46922.1"/>
    <property type="molecule type" value="Genomic_DNA"/>
</dbReference>
<dbReference type="Proteomes" id="UP000660680">
    <property type="component" value="Unassembled WGS sequence"/>
</dbReference>
<organism evidence="1 2">
    <name type="scientific">Actinokineospora fastidiosa</name>
    <dbReference type="NCBI Taxonomy" id="1816"/>
    <lineage>
        <taxon>Bacteria</taxon>
        <taxon>Bacillati</taxon>
        <taxon>Actinomycetota</taxon>
        <taxon>Actinomycetes</taxon>
        <taxon>Pseudonocardiales</taxon>
        <taxon>Pseudonocardiaceae</taxon>
        <taxon>Actinokineospora</taxon>
    </lineage>
</organism>
<keyword evidence="2" id="KW-1185">Reference proteome</keyword>
<protein>
    <submittedName>
        <fullName evidence="1">Uncharacterized protein</fullName>
    </submittedName>
</protein>
<sequence>MKGFRLEPDRLRTCVTELIGLAEETGELVASASRLAERLPALGTAPPAVHLAEQLRDAAGRSGLTGEVLAAEVELQSFHEALSATLTAYDDGESDIRWTLRDSAS</sequence>
<proteinExistence type="predicted"/>
<comment type="caution">
    <text evidence="1">The sequence shown here is derived from an EMBL/GenBank/DDBJ whole genome shotgun (WGS) entry which is preliminary data.</text>
</comment>
<evidence type="ECO:0000313" key="2">
    <source>
        <dbReference type="Proteomes" id="UP000660680"/>
    </source>
</evidence>